<dbReference type="PROSITE" id="PS00972">
    <property type="entry name" value="USP_1"/>
    <property type="match status" value="1"/>
</dbReference>
<dbReference type="AlphaFoldDB" id="A0A8H5BY42"/>
<keyword evidence="3" id="KW-0645">Protease</keyword>
<evidence type="ECO:0000256" key="6">
    <source>
        <dbReference type="ARBA" id="ARBA00022807"/>
    </source>
</evidence>
<feature type="compositionally biased region" description="Polar residues" evidence="7">
    <location>
        <begin position="433"/>
        <end position="452"/>
    </location>
</feature>
<feature type="compositionally biased region" description="Low complexity" evidence="7">
    <location>
        <begin position="687"/>
        <end position="705"/>
    </location>
</feature>
<feature type="compositionally biased region" description="Acidic residues" evidence="7">
    <location>
        <begin position="361"/>
        <end position="379"/>
    </location>
</feature>
<gene>
    <name evidence="9" type="ORF">D9619_005184</name>
</gene>
<dbReference type="InterPro" id="IPR018200">
    <property type="entry name" value="USP_CS"/>
</dbReference>
<dbReference type="SUPFAM" id="SSF54001">
    <property type="entry name" value="Cysteine proteinases"/>
    <property type="match status" value="1"/>
</dbReference>
<feature type="compositionally biased region" description="Polar residues" evidence="7">
    <location>
        <begin position="159"/>
        <end position="169"/>
    </location>
</feature>
<feature type="region of interest" description="Disordered" evidence="7">
    <location>
        <begin position="822"/>
        <end position="847"/>
    </location>
</feature>
<sequence>MNHPNYPHQGGPGPSSYAAYQHYGAHSPAPRPPANYYPYPQQQPPPPHINMNGHQPYHQPGPSRGSGRGGHYGGSYAARGGHHYQPQHQHQHYQQPLYSPPMPIPSPHPYSPKYNHTPPYSHSPTGYSSYPSPNAPVFTPSWQTQQALALSPLPKQLSMSTSQSASYDGTPSAPSPLSLPGAAPQEEQPPAEASSAEDTTARQPRFYDETSQTPPAISPVSLPATTDVAILDYVPQEGLQDEYTAGEQFPVEDTSTTLPLPSTAPTLPYAQMGSIQTEPIPSSSSDADASSSATQPSHSTHSTWAIWSRRPHDPTHAPSIIISPRACPPADVVSQAMDMRTPPASPPPQKKEVEVEADVKEEAEDEAAETDAAEEDSQPEDPTKATQVLSTSASSAATEITETPTVPASPASSRTSVSASQGIADAEPEADSITASSKNNEASAAVTDSISATAPEAERSKAATPTPTPTSAPTSAAEMTTTTTTTTNAPTSTAADAATPTSAPSAPASTPAAPPVKKSWASLLRPAGAASPSSSTPGPPGAPARNALPTSSVVGFSIPADALPASQSPAHPQGPVLPSNRQELIVLLASGPVAPVPKPVVGFAAAAAAANAKTAVKEVKDTMSRIKPRGLINSGNMCFANAVLQVLVYCPPFHRLFVELGRLLVRGGAGVSLNGAAPNAIGPLPNGTAPAGSSTNGSANGNGTNKPESATPLVDATVQFLREFIEDRPAKASNAYSSTTNGKGGKGKEKEKEPEVVAPAEDEWDPTDAFMPTYVYDAMKAKKRFDNMRGGQQEDAEEFFGFYLDTLEEELLAILHAVNPPRVPPAASKAPAHDVEEKEEAAPPEEDGWLEVGKRNRMVVTRTIKATESPVTRIFGGKFRSTLRAPGQKDSVVIEDWRSLRLDIQRDQIHTIQDALSYISHPQQVQLTQAARPVEGQQQVLIEALPPILVLHIKRFCYDTASRGVVKVAKQVRFGPELEIGADVMVPPVGAKKVAPAKYKLFGALYHHGLSASGGHYTLDILHPNRYPSTVHTKPREGWVRIDDDLVSDVRHEDVFDAYERDESRNAYLLFYRRI</sequence>
<feature type="compositionally biased region" description="Acidic residues" evidence="7">
    <location>
        <begin position="837"/>
        <end position="847"/>
    </location>
</feature>
<feature type="region of interest" description="Disordered" evidence="7">
    <location>
        <begin position="678"/>
        <end position="711"/>
    </location>
</feature>
<feature type="domain" description="USP" evidence="8">
    <location>
        <begin position="629"/>
        <end position="1075"/>
    </location>
</feature>
<dbReference type="GO" id="GO:0016579">
    <property type="term" value="P:protein deubiquitination"/>
    <property type="evidence" value="ECO:0007669"/>
    <property type="project" value="InterPro"/>
</dbReference>
<feature type="compositionally biased region" description="Low complexity" evidence="7">
    <location>
        <begin position="282"/>
        <end position="293"/>
    </location>
</feature>
<evidence type="ECO:0000256" key="7">
    <source>
        <dbReference type="SAM" id="MobiDB-lite"/>
    </source>
</evidence>
<dbReference type="EC" id="3.4.19.12" evidence="2"/>
<feature type="compositionally biased region" description="Basic and acidic residues" evidence="7">
    <location>
        <begin position="349"/>
        <end position="360"/>
    </location>
</feature>
<evidence type="ECO:0000256" key="4">
    <source>
        <dbReference type="ARBA" id="ARBA00022786"/>
    </source>
</evidence>
<protein>
    <recommendedName>
        <fullName evidence="2">ubiquitinyl hydrolase 1</fullName>
        <ecNumber evidence="2">3.4.19.12</ecNumber>
    </recommendedName>
</protein>
<dbReference type="PROSITE" id="PS50235">
    <property type="entry name" value="USP_3"/>
    <property type="match status" value="1"/>
</dbReference>
<dbReference type="GO" id="GO:0004843">
    <property type="term" value="F:cysteine-type deubiquitinase activity"/>
    <property type="evidence" value="ECO:0007669"/>
    <property type="project" value="UniProtKB-EC"/>
</dbReference>
<dbReference type="Proteomes" id="UP000567179">
    <property type="component" value="Unassembled WGS sequence"/>
</dbReference>
<dbReference type="InterPro" id="IPR038765">
    <property type="entry name" value="Papain-like_cys_pep_sf"/>
</dbReference>
<dbReference type="InterPro" id="IPR050164">
    <property type="entry name" value="Peptidase_C19"/>
</dbReference>
<feature type="compositionally biased region" description="Polar residues" evidence="7">
    <location>
        <begin position="294"/>
        <end position="305"/>
    </location>
</feature>
<comment type="caution">
    <text evidence="9">The sequence shown here is derived from an EMBL/GenBank/DDBJ whole genome shotgun (WGS) entry which is preliminary data.</text>
</comment>
<dbReference type="PANTHER" id="PTHR24006">
    <property type="entry name" value="UBIQUITIN CARBOXYL-TERMINAL HYDROLASE"/>
    <property type="match status" value="1"/>
</dbReference>
<dbReference type="EMBL" id="JAACJJ010000001">
    <property type="protein sequence ID" value="KAF5330487.1"/>
    <property type="molecule type" value="Genomic_DNA"/>
</dbReference>
<dbReference type="Gene3D" id="3.90.70.10">
    <property type="entry name" value="Cysteine proteinases"/>
    <property type="match status" value="1"/>
</dbReference>
<evidence type="ECO:0000256" key="3">
    <source>
        <dbReference type="ARBA" id="ARBA00022670"/>
    </source>
</evidence>
<dbReference type="InterPro" id="IPR028889">
    <property type="entry name" value="USP"/>
</dbReference>
<evidence type="ECO:0000256" key="1">
    <source>
        <dbReference type="ARBA" id="ARBA00000707"/>
    </source>
</evidence>
<feature type="compositionally biased region" description="Low complexity" evidence="7">
    <location>
        <begin position="254"/>
        <end position="268"/>
    </location>
</feature>
<feature type="compositionally biased region" description="Pro residues" evidence="7">
    <location>
        <begin position="98"/>
        <end position="110"/>
    </location>
</feature>
<evidence type="ECO:0000256" key="2">
    <source>
        <dbReference type="ARBA" id="ARBA00012759"/>
    </source>
</evidence>
<evidence type="ECO:0000256" key="5">
    <source>
        <dbReference type="ARBA" id="ARBA00022801"/>
    </source>
</evidence>
<feature type="compositionally biased region" description="Basic and acidic residues" evidence="7">
    <location>
        <begin position="746"/>
        <end position="755"/>
    </location>
</feature>
<keyword evidence="6" id="KW-0788">Thiol protease</keyword>
<dbReference type="InterPro" id="IPR001394">
    <property type="entry name" value="Peptidase_C19_UCH"/>
</dbReference>
<feature type="compositionally biased region" description="Pro residues" evidence="7">
    <location>
        <begin position="29"/>
        <end position="48"/>
    </location>
</feature>
<feature type="compositionally biased region" description="Low complexity" evidence="7">
    <location>
        <begin position="390"/>
        <end position="420"/>
    </location>
</feature>
<organism evidence="9 10">
    <name type="scientific">Psilocybe cf. subviscida</name>
    <dbReference type="NCBI Taxonomy" id="2480587"/>
    <lineage>
        <taxon>Eukaryota</taxon>
        <taxon>Fungi</taxon>
        <taxon>Dikarya</taxon>
        <taxon>Basidiomycota</taxon>
        <taxon>Agaricomycotina</taxon>
        <taxon>Agaricomycetes</taxon>
        <taxon>Agaricomycetidae</taxon>
        <taxon>Agaricales</taxon>
        <taxon>Agaricineae</taxon>
        <taxon>Strophariaceae</taxon>
        <taxon>Psilocybe</taxon>
    </lineage>
</organism>
<feature type="compositionally biased region" description="Polar residues" evidence="7">
    <location>
        <begin position="118"/>
        <end position="132"/>
    </location>
</feature>
<dbReference type="Pfam" id="PF00443">
    <property type="entry name" value="UCH"/>
    <property type="match status" value="1"/>
</dbReference>
<proteinExistence type="predicted"/>
<evidence type="ECO:0000313" key="9">
    <source>
        <dbReference type="EMBL" id="KAF5330487.1"/>
    </source>
</evidence>
<reference evidence="9 10" key="1">
    <citation type="journal article" date="2020" name="ISME J.">
        <title>Uncovering the hidden diversity of litter-decomposition mechanisms in mushroom-forming fungi.</title>
        <authorList>
            <person name="Floudas D."/>
            <person name="Bentzer J."/>
            <person name="Ahren D."/>
            <person name="Johansson T."/>
            <person name="Persson P."/>
            <person name="Tunlid A."/>
        </authorList>
    </citation>
    <scope>NUCLEOTIDE SEQUENCE [LARGE SCALE GENOMIC DNA]</scope>
    <source>
        <strain evidence="9 10">CBS 101986</strain>
    </source>
</reference>
<comment type="catalytic activity">
    <reaction evidence="1">
        <text>Thiol-dependent hydrolysis of ester, thioester, amide, peptide and isopeptide bonds formed by the C-terminal Gly of ubiquitin (a 76-residue protein attached to proteins as an intracellular targeting signal).</text>
        <dbReference type="EC" id="3.4.19.12"/>
    </reaction>
</comment>
<feature type="compositionally biased region" description="Gly residues" evidence="7">
    <location>
        <begin position="64"/>
        <end position="73"/>
    </location>
</feature>
<feature type="compositionally biased region" description="Low complexity" evidence="7">
    <location>
        <begin position="171"/>
        <end position="197"/>
    </location>
</feature>
<dbReference type="GO" id="GO:0005634">
    <property type="term" value="C:nucleus"/>
    <property type="evidence" value="ECO:0007669"/>
    <property type="project" value="TreeGrafter"/>
</dbReference>
<evidence type="ECO:0000259" key="8">
    <source>
        <dbReference type="PROSITE" id="PS50235"/>
    </source>
</evidence>
<evidence type="ECO:0000313" key="10">
    <source>
        <dbReference type="Proteomes" id="UP000567179"/>
    </source>
</evidence>
<keyword evidence="5" id="KW-0378">Hydrolase</keyword>
<dbReference type="GO" id="GO:0005829">
    <property type="term" value="C:cytosol"/>
    <property type="evidence" value="ECO:0007669"/>
    <property type="project" value="TreeGrafter"/>
</dbReference>
<dbReference type="PANTHER" id="PTHR24006:SF687">
    <property type="entry name" value="UBIQUITIN CARBOXYL-TERMINAL HYDROLASE 10"/>
    <property type="match status" value="1"/>
</dbReference>
<feature type="region of interest" description="Disordered" evidence="7">
    <location>
        <begin position="247"/>
        <end position="548"/>
    </location>
</feature>
<feature type="region of interest" description="Disordered" evidence="7">
    <location>
        <begin position="1"/>
        <end position="132"/>
    </location>
</feature>
<feature type="compositionally biased region" description="Low complexity" evidence="7">
    <location>
        <begin position="462"/>
        <end position="511"/>
    </location>
</feature>
<feature type="compositionally biased region" description="Low complexity" evidence="7">
    <location>
        <begin position="521"/>
        <end position="536"/>
    </location>
</feature>
<feature type="region of interest" description="Disordered" evidence="7">
    <location>
        <begin position="159"/>
        <end position="200"/>
    </location>
</feature>
<dbReference type="GO" id="GO:0006508">
    <property type="term" value="P:proteolysis"/>
    <property type="evidence" value="ECO:0007669"/>
    <property type="project" value="UniProtKB-KW"/>
</dbReference>
<keyword evidence="4" id="KW-0833">Ubl conjugation pathway</keyword>
<feature type="compositionally biased region" description="Low complexity" evidence="7">
    <location>
        <begin position="74"/>
        <end position="97"/>
    </location>
</feature>
<keyword evidence="10" id="KW-1185">Reference proteome</keyword>
<feature type="region of interest" description="Disordered" evidence="7">
    <location>
        <begin position="731"/>
        <end position="760"/>
    </location>
</feature>
<dbReference type="OrthoDB" id="429671at2759"/>
<dbReference type="CDD" id="cd02257">
    <property type="entry name" value="Peptidase_C19"/>
    <property type="match status" value="1"/>
</dbReference>
<name>A0A8H5BY42_9AGAR</name>
<accession>A0A8H5BY42</accession>